<evidence type="ECO:0000256" key="5">
    <source>
        <dbReference type="ARBA" id="ARBA00022833"/>
    </source>
</evidence>
<dbReference type="Proteomes" id="UP000054408">
    <property type="component" value="Unassembled WGS sequence"/>
</dbReference>
<dbReference type="Gene3D" id="2.70.98.30">
    <property type="entry name" value="Golgi alpha-mannosidase II, domain 4"/>
    <property type="match status" value="1"/>
</dbReference>
<dbReference type="GO" id="GO:0006013">
    <property type="term" value="P:mannose metabolic process"/>
    <property type="evidence" value="ECO:0007669"/>
    <property type="project" value="InterPro"/>
</dbReference>
<sequence>MGVVGGGLCVATVLVLGLACVLVGRVAGEGETVHIICHSHDDVGYVKTYEQYYEDQVRFIISSVSDELAKDPELRFIQVETAYFQMWWEDERTTQAQRETIKALAASGQLEFVSGGIVMNDEAVAHYEPVIQQMTEGHLFLLNTVGVVPAFGWQIDPFGASSVTPLLWAASGFNGHVIRRINWEESFALKAAGSEEFLWRGDACAPASPASNVSDIYTHILGLTYSAPHGFNFEHPDAKPATPENLPLLADEFFANVLVRLPWYVDSGHVMVPAGGDFAYTNASLMFRNQSAVVAYLNEHSAAKYRNMTFRFSTVGEYFAAVHASLAASGTRVNQFVDKDFLPYIELPETDWTGFFTSRPSLKAFSRAQDANLRVAEMLYLHAFRAAGSAAQFARLASGRWAQSILQHHDAITGTSKLQVVADYKKHLAEATAAGNALAFDALAHLGLAANVSTSARKGLARPRAGSPVTSAVVVCNSLGWARSDMVAVDFDGVYVDGMSVEVSHARSGAQVAVQLDGECEATGTRPTLWFQAVDVPAAACVTFKIELAVGSGVEPEPVAGCARVPASDGAFTIDNGVVGLKFDASAGVTGVRSADYRGGAWSLLDVELINYASSLGSAYVFRTDIGVVLGGPAALVRSSGELVETVTAVYTVHGKTTVSWRVFHPPAPSADQKRRIDVAVALGPVDATGDGTNVALRFVTDLEANGGFYTDDSGLQYRLRFTEPGSAPSYSYYPAVSGVHVAAWGGGAALGVAVPYTHGAGSPSNGAFEVMVHRRMLQNGWPNAGLGQALNDTTRVHPVFTLVAGNTSRAGVAMRTKLTYLNNNPLALFFGQLPPPELAASATPSILTTSLPEFAHLLTAKVRDGGPGAPIMLRLARLDQCETEGSEERLCIPTAATFGSAASLDERSLTMVLPRAKVSRWSWPAPNPTAEIDAGGLAGDSAVDTECVALSPLEIRAFFLHPGV</sequence>
<accession>A0A0L0DM20</accession>
<dbReference type="PANTHER" id="PTHR11607:SF3">
    <property type="entry name" value="LYSOSOMAL ALPHA-MANNOSIDASE"/>
    <property type="match status" value="1"/>
</dbReference>
<evidence type="ECO:0000256" key="6">
    <source>
        <dbReference type="ARBA" id="ARBA00023295"/>
    </source>
</evidence>
<feature type="domain" description="Glycoside hydrolase family 38 central" evidence="8">
    <location>
        <begin position="350"/>
        <end position="428"/>
    </location>
</feature>
<dbReference type="AlphaFoldDB" id="A0A0L0DM20"/>
<dbReference type="Gene3D" id="1.20.1270.50">
    <property type="entry name" value="Glycoside hydrolase family 38, central domain"/>
    <property type="match status" value="1"/>
</dbReference>
<dbReference type="SUPFAM" id="SSF88688">
    <property type="entry name" value="Families 57/38 glycoside transferase middle domain"/>
    <property type="match status" value="1"/>
</dbReference>
<dbReference type="GO" id="GO:0005764">
    <property type="term" value="C:lysosome"/>
    <property type="evidence" value="ECO:0007669"/>
    <property type="project" value="TreeGrafter"/>
</dbReference>
<organism evidence="9 10">
    <name type="scientific">Thecamonas trahens ATCC 50062</name>
    <dbReference type="NCBI Taxonomy" id="461836"/>
    <lineage>
        <taxon>Eukaryota</taxon>
        <taxon>Apusozoa</taxon>
        <taxon>Apusomonadida</taxon>
        <taxon>Apusomonadidae</taxon>
        <taxon>Thecamonas</taxon>
    </lineage>
</organism>
<dbReference type="OMA" id="VIRRINW"/>
<evidence type="ECO:0000256" key="3">
    <source>
        <dbReference type="ARBA" id="ARBA00022723"/>
    </source>
</evidence>
<dbReference type="GeneID" id="25567838"/>
<proteinExistence type="inferred from homology"/>
<dbReference type="OrthoDB" id="2016903at2759"/>
<dbReference type="GO" id="GO:0046872">
    <property type="term" value="F:metal ion binding"/>
    <property type="evidence" value="ECO:0007669"/>
    <property type="project" value="UniProtKB-KW"/>
</dbReference>
<dbReference type="eggNOG" id="KOG1959">
    <property type="taxonomic scope" value="Eukaryota"/>
</dbReference>
<dbReference type="STRING" id="461836.A0A0L0DM20"/>
<dbReference type="InterPro" id="IPR028995">
    <property type="entry name" value="Glyco_hydro_57/38_cen_sf"/>
</dbReference>
<feature type="signal peptide" evidence="7">
    <location>
        <begin position="1"/>
        <end position="28"/>
    </location>
</feature>
<dbReference type="InterPro" id="IPR050843">
    <property type="entry name" value="Glycosyl_Hydrlase_38"/>
</dbReference>
<comment type="cofactor">
    <cofactor evidence="1">
        <name>Zn(2+)</name>
        <dbReference type="ChEBI" id="CHEBI:29105"/>
    </cofactor>
</comment>
<evidence type="ECO:0000313" key="10">
    <source>
        <dbReference type="Proteomes" id="UP000054408"/>
    </source>
</evidence>
<keyword evidence="5" id="KW-0862">Zinc</keyword>
<keyword evidence="3" id="KW-0479">Metal-binding</keyword>
<dbReference type="Gene3D" id="2.60.40.1360">
    <property type="match status" value="1"/>
</dbReference>
<dbReference type="GO" id="GO:0030246">
    <property type="term" value="F:carbohydrate binding"/>
    <property type="evidence" value="ECO:0007669"/>
    <property type="project" value="InterPro"/>
</dbReference>
<gene>
    <name evidence="9" type="ORF">AMSG_09356</name>
</gene>
<dbReference type="InterPro" id="IPR011013">
    <property type="entry name" value="Gal_mutarotase_sf_dom"/>
</dbReference>
<dbReference type="InterPro" id="IPR037094">
    <property type="entry name" value="Glyco_hydro_38_cen_sf"/>
</dbReference>
<evidence type="ECO:0000256" key="4">
    <source>
        <dbReference type="ARBA" id="ARBA00022801"/>
    </source>
</evidence>
<dbReference type="GO" id="GO:0004559">
    <property type="term" value="F:alpha-mannosidase activity"/>
    <property type="evidence" value="ECO:0007669"/>
    <property type="project" value="InterPro"/>
</dbReference>
<keyword evidence="7" id="KW-0732">Signal</keyword>
<dbReference type="InterPro" id="IPR015341">
    <property type="entry name" value="Glyco_hydro_38_cen"/>
</dbReference>
<keyword evidence="10" id="KW-1185">Reference proteome</keyword>
<evidence type="ECO:0000256" key="1">
    <source>
        <dbReference type="ARBA" id="ARBA00001947"/>
    </source>
</evidence>
<name>A0A0L0DM20_THETB</name>
<dbReference type="RefSeq" id="XP_013754737.1">
    <property type="nucleotide sequence ID" value="XM_013899283.1"/>
</dbReference>
<dbReference type="Pfam" id="PF01074">
    <property type="entry name" value="Glyco_hydro_38N"/>
    <property type="match status" value="1"/>
</dbReference>
<dbReference type="Pfam" id="PF09261">
    <property type="entry name" value="Alpha-mann_mid"/>
    <property type="match status" value="1"/>
</dbReference>
<keyword evidence="4" id="KW-0378">Hydrolase</keyword>
<dbReference type="InterPro" id="IPR011330">
    <property type="entry name" value="Glyco_hydro/deAcase_b/a-brl"/>
</dbReference>
<evidence type="ECO:0000256" key="2">
    <source>
        <dbReference type="ARBA" id="ARBA00009792"/>
    </source>
</evidence>
<evidence type="ECO:0000313" key="9">
    <source>
        <dbReference type="EMBL" id="KNC53061.1"/>
    </source>
</evidence>
<protein>
    <recommendedName>
        <fullName evidence="8">Glycoside hydrolase family 38 central domain-containing protein</fullName>
    </recommendedName>
</protein>
<reference evidence="9 10" key="1">
    <citation type="submission" date="2010-05" db="EMBL/GenBank/DDBJ databases">
        <title>The Genome Sequence of Thecamonas trahens ATCC 50062.</title>
        <authorList>
            <consortium name="The Broad Institute Genome Sequencing Platform"/>
            <person name="Russ C."/>
            <person name="Cuomo C."/>
            <person name="Shea T."/>
            <person name="Young S.K."/>
            <person name="Zeng Q."/>
            <person name="Koehrsen M."/>
            <person name="Haas B."/>
            <person name="Borodovsky M."/>
            <person name="Guigo R."/>
            <person name="Alvarado L."/>
            <person name="Berlin A."/>
            <person name="Bochicchio J."/>
            <person name="Borenstein D."/>
            <person name="Chapman S."/>
            <person name="Chen Z."/>
            <person name="Freedman E."/>
            <person name="Gellesch M."/>
            <person name="Goldberg J."/>
            <person name="Griggs A."/>
            <person name="Gujja S."/>
            <person name="Heilman E."/>
            <person name="Heiman D."/>
            <person name="Hepburn T."/>
            <person name="Howarth C."/>
            <person name="Jen D."/>
            <person name="Larson L."/>
            <person name="Mehta T."/>
            <person name="Park D."/>
            <person name="Pearson M."/>
            <person name="Roberts A."/>
            <person name="Saif S."/>
            <person name="Shenoy N."/>
            <person name="Sisk P."/>
            <person name="Stolte C."/>
            <person name="Sykes S."/>
            <person name="Thomson T."/>
            <person name="Walk T."/>
            <person name="White J."/>
            <person name="Yandava C."/>
            <person name="Burger G."/>
            <person name="Gray M.W."/>
            <person name="Holland P.W.H."/>
            <person name="King N."/>
            <person name="Lang F.B.F."/>
            <person name="Roger A.J."/>
            <person name="Ruiz-Trillo I."/>
            <person name="Lander E."/>
            <person name="Nusbaum C."/>
        </authorList>
    </citation>
    <scope>NUCLEOTIDE SEQUENCE [LARGE SCALE GENOMIC DNA]</scope>
    <source>
        <strain evidence="9 10">ATCC 50062</strain>
    </source>
</reference>
<evidence type="ECO:0000256" key="7">
    <source>
        <dbReference type="SAM" id="SignalP"/>
    </source>
</evidence>
<dbReference type="SUPFAM" id="SSF88713">
    <property type="entry name" value="Glycoside hydrolase/deacetylase"/>
    <property type="match status" value="1"/>
</dbReference>
<dbReference type="PANTHER" id="PTHR11607">
    <property type="entry name" value="ALPHA-MANNOSIDASE"/>
    <property type="match status" value="1"/>
</dbReference>
<dbReference type="InterPro" id="IPR000602">
    <property type="entry name" value="Glyco_hydro_38_N"/>
</dbReference>
<dbReference type="SMART" id="SM00872">
    <property type="entry name" value="Alpha-mann_mid"/>
    <property type="match status" value="1"/>
</dbReference>
<dbReference type="SUPFAM" id="SSF74650">
    <property type="entry name" value="Galactose mutarotase-like"/>
    <property type="match status" value="1"/>
</dbReference>
<feature type="chain" id="PRO_5005537731" description="Glycoside hydrolase family 38 central domain-containing protein" evidence="7">
    <location>
        <begin position="29"/>
        <end position="965"/>
    </location>
</feature>
<dbReference type="EMBL" id="GL349478">
    <property type="protein sequence ID" value="KNC53061.1"/>
    <property type="molecule type" value="Genomic_DNA"/>
</dbReference>
<dbReference type="CDD" id="cd00451">
    <property type="entry name" value="GH38N_AMII_euk"/>
    <property type="match status" value="1"/>
</dbReference>
<comment type="similarity">
    <text evidence="2">Belongs to the glycosyl hydrolase 38 family.</text>
</comment>
<keyword evidence="6" id="KW-0326">Glycosidase</keyword>
<dbReference type="Gene3D" id="3.20.110.10">
    <property type="entry name" value="Glycoside hydrolase 38, N terminal domain"/>
    <property type="match status" value="1"/>
</dbReference>
<dbReference type="InterPro" id="IPR027291">
    <property type="entry name" value="Glyco_hydro_38_N_sf"/>
</dbReference>
<evidence type="ECO:0000259" key="8">
    <source>
        <dbReference type="SMART" id="SM00872"/>
    </source>
</evidence>